<feature type="region of interest" description="Disordered" evidence="2">
    <location>
        <begin position="159"/>
        <end position="185"/>
    </location>
</feature>
<feature type="compositionally biased region" description="Basic and acidic residues" evidence="2">
    <location>
        <begin position="545"/>
        <end position="554"/>
    </location>
</feature>
<dbReference type="Proteomes" id="UP000596742">
    <property type="component" value="Unassembled WGS sequence"/>
</dbReference>
<feature type="compositionally biased region" description="Low complexity" evidence="2">
    <location>
        <begin position="169"/>
        <end position="180"/>
    </location>
</feature>
<comment type="caution">
    <text evidence="3">The sequence shown here is derived from an EMBL/GenBank/DDBJ whole genome shotgun (WGS) entry which is preliminary data.</text>
</comment>
<sequence>MSKFQDRFCFGIRRESSFGGIQMQRDNKDRIPISLHREKTLNPERSVYSIQREKSVRGDKLCFNFPRERAFQATQQRKTLRFEKLCGWITPDSGEGVVEWVKIQLLIQAKKDRKLRITTEDFVFRHVPRSRCSGHYDAETFEKHSLHSNFFVTEKKETEQKPIRYRNQSAVKSAHSSSVSDNDHKRRLLRSRSKDDMGIISKSQSIPEDFEKLRPTKRCRSVSTEDDSAWTNPGNTSKLKRLLKCAKLYQSIDNGVYDEEDEGYGSKSSSADEKLNRDRKFTCRNQETDLSGWAMPYLDLDSDFKSFNSARKPTKFSYTHQSTLRSQLYGDSEDEGVKDLDTDRTDILSGPFKYYKTGYQDGTSDNITKLLERTYSQMGSQRDIADMVKIRELRSTRLTVRTISIQDAKEGKNQIEQNKTAINNQKEFYDQQKTLVRSNSSLQTDRTQYPLYCTSPELKFNTSSQRPVSKKNVRSIREEHSQRLAQTELLNKTRFPYLDFYRAHTSVNLPLGELLPAVDRSLKNKSGKTKTYVYENVPNITPVRESPHGVDRESTNINSDQPPHTLGGPPFREPIKTPEALKGLPSYMLDNYQSSGQWLRNQSLKATEGSNSGLTSLEMSVPGVEVELDRLTSLEMSVPGVEVELDRLTSLEMSVCSIDVEIKRESDKTKPLGKVRLSGNPDKDSKKKLREAFSRFYNTRSSMKNRDWASDYKYIWNA</sequence>
<protein>
    <submittedName>
        <fullName evidence="3">Uncharacterized protein</fullName>
    </submittedName>
</protein>
<gene>
    <name evidence="3" type="ORF">MGAL_10B061037</name>
</gene>
<evidence type="ECO:0000313" key="4">
    <source>
        <dbReference type="Proteomes" id="UP000596742"/>
    </source>
</evidence>
<accession>A0A8B6CRZ4</accession>
<keyword evidence="1" id="KW-0175">Coiled coil</keyword>
<reference evidence="3" key="1">
    <citation type="submission" date="2018-11" db="EMBL/GenBank/DDBJ databases">
        <authorList>
            <person name="Alioto T."/>
            <person name="Alioto T."/>
        </authorList>
    </citation>
    <scope>NUCLEOTIDE SEQUENCE</scope>
</reference>
<dbReference type="OrthoDB" id="6127644at2759"/>
<dbReference type="EMBL" id="UYJE01002192">
    <property type="protein sequence ID" value="VDI08458.1"/>
    <property type="molecule type" value="Genomic_DNA"/>
</dbReference>
<feature type="region of interest" description="Disordered" evidence="2">
    <location>
        <begin position="540"/>
        <end position="571"/>
    </location>
</feature>
<keyword evidence="4" id="KW-1185">Reference proteome</keyword>
<evidence type="ECO:0000256" key="1">
    <source>
        <dbReference type="SAM" id="Coils"/>
    </source>
</evidence>
<organism evidence="3 4">
    <name type="scientific">Mytilus galloprovincialis</name>
    <name type="common">Mediterranean mussel</name>
    <dbReference type="NCBI Taxonomy" id="29158"/>
    <lineage>
        <taxon>Eukaryota</taxon>
        <taxon>Metazoa</taxon>
        <taxon>Spiralia</taxon>
        <taxon>Lophotrochozoa</taxon>
        <taxon>Mollusca</taxon>
        <taxon>Bivalvia</taxon>
        <taxon>Autobranchia</taxon>
        <taxon>Pteriomorphia</taxon>
        <taxon>Mytilida</taxon>
        <taxon>Mytiloidea</taxon>
        <taxon>Mytilidae</taxon>
        <taxon>Mytilinae</taxon>
        <taxon>Mytilus</taxon>
    </lineage>
</organism>
<feature type="coiled-coil region" evidence="1">
    <location>
        <begin position="405"/>
        <end position="432"/>
    </location>
</feature>
<evidence type="ECO:0000313" key="3">
    <source>
        <dbReference type="EMBL" id="VDI08458.1"/>
    </source>
</evidence>
<dbReference type="AlphaFoldDB" id="A0A8B6CRZ4"/>
<name>A0A8B6CRZ4_MYTGA</name>
<proteinExistence type="predicted"/>
<evidence type="ECO:0000256" key="2">
    <source>
        <dbReference type="SAM" id="MobiDB-lite"/>
    </source>
</evidence>